<dbReference type="PANTHER" id="PTHR43163:SF6">
    <property type="entry name" value="DIPEPTIDE TRANSPORT SYSTEM PERMEASE PROTEIN DPPB-RELATED"/>
    <property type="match status" value="1"/>
</dbReference>
<accession>A0A0B9AW80</accession>
<evidence type="ECO:0000313" key="12">
    <source>
        <dbReference type="Proteomes" id="UP000075950"/>
    </source>
</evidence>
<evidence type="ECO:0000256" key="3">
    <source>
        <dbReference type="ARBA" id="ARBA00022475"/>
    </source>
</evidence>
<evidence type="ECO:0000313" key="9">
    <source>
        <dbReference type="EMBL" id="AMT93433.1"/>
    </source>
</evidence>
<dbReference type="EMBL" id="JTJZ01000014">
    <property type="protein sequence ID" value="KHS53600.1"/>
    <property type="molecule type" value="Genomic_DNA"/>
</dbReference>
<evidence type="ECO:0000256" key="4">
    <source>
        <dbReference type="ARBA" id="ARBA00022692"/>
    </source>
</evidence>
<reference evidence="12" key="3">
    <citation type="submission" date="2016-03" db="EMBL/GenBank/DDBJ databases">
        <authorList>
            <person name="Ploux O."/>
        </authorList>
    </citation>
    <scope>NUCLEOTIDE SEQUENCE [LARGE SCALE GENOMIC DNA]</scope>
    <source>
        <strain evidence="12">BS258</strain>
    </source>
</reference>
<evidence type="ECO:0000259" key="8">
    <source>
        <dbReference type="PROSITE" id="PS50928"/>
    </source>
</evidence>
<feature type="transmembrane region" description="Helical" evidence="7">
    <location>
        <begin position="177"/>
        <end position="200"/>
    </location>
</feature>
<dbReference type="GO" id="GO:0005886">
    <property type="term" value="C:plasma membrane"/>
    <property type="evidence" value="ECO:0007669"/>
    <property type="project" value="UniProtKB-SubCell"/>
</dbReference>
<accession>A0A142NKX3</accession>
<feature type="transmembrane region" description="Helical" evidence="7">
    <location>
        <begin position="134"/>
        <end position="157"/>
    </location>
</feature>
<dbReference type="InterPro" id="IPR000515">
    <property type="entry name" value="MetI-like"/>
</dbReference>
<dbReference type="Proteomes" id="UP000031488">
    <property type="component" value="Unassembled WGS sequence"/>
</dbReference>
<keyword evidence="6 7" id="KW-0472">Membrane</keyword>
<proteinExistence type="inferred from homology"/>
<keyword evidence="2 7" id="KW-0813">Transport</keyword>
<feature type="transmembrane region" description="Helical" evidence="7">
    <location>
        <begin position="235"/>
        <end position="261"/>
    </location>
</feature>
<name>A0A0B9AW80_BRELN</name>
<evidence type="ECO:0000313" key="10">
    <source>
        <dbReference type="EMBL" id="KHS53600.1"/>
    </source>
</evidence>
<dbReference type="Proteomes" id="UP000075950">
    <property type="component" value="Chromosome"/>
</dbReference>
<protein>
    <submittedName>
        <fullName evidence="9">ABC transporter permease</fullName>
    </submittedName>
    <submittedName>
        <fullName evidence="10">ABC-type transporter, integral membrane subunit</fullName>
    </submittedName>
</protein>
<evidence type="ECO:0000256" key="1">
    <source>
        <dbReference type="ARBA" id="ARBA00004651"/>
    </source>
</evidence>
<comment type="similarity">
    <text evidence="7">Belongs to the binding-protein-dependent transport system permease family.</text>
</comment>
<evidence type="ECO:0000256" key="5">
    <source>
        <dbReference type="ARBA" id="ARBA00022989"/>
    </source>
</evidence>
<keyword evidence="3" id="KW-1003">Cell membrane</keyword>
<comment type="subcellular location">
    <subcellularLocation>
        <location evidence="1 7">Cell membrane</location>
        <topology evidence="1 7">Multi-pass membrane protein</topology>
    </subcellularLocation>
</comment>
<dbReference type="InterPro" id="IPR035906">
    <property type="entry name" value="MetI-like_sf"/>
</dbReference>
<dbReference type="Pfam" id="PF19300">
    <property type="entry name" value="BPD_transp_1_N"/>
    <property type="match status" value="1"/>
</dbReference>
<feature type="transmembrane region" description="Helical" evidence="7">
    <location>
        <begin position="99"/>
        <end position="122"/>
    </location>
</feature>
<dbReference type="CDD" id="cd06261">
    <property type="entry name" value="TM_PBP2"/>
    <property type="match status" value="1"/>
</dbReference>
<feature type="transmembrane region" description="Helical" evidence="7">
    <location>
        <begin position="281"/>
        <end position="304"/>
    </location>
</feature>
<reference evidence="10 11" key="1">
    <citation type="submission" date="2014-11" db="EMBL/GenBank/DDBJ databases">
        <title>Draft Genome Sequence of Brevibacterium linens AE038-8.</title>
        <authorList>
            <person name="Maizel D."/>
            <person name="Utturkar S.M."/>
            <person name="Brown S.D."/>
            <person name="Ferrero M."/>
            <person name="Rosen B.P."/>
        </authorList>
    </citation>
    <scope>NUCLEOTIDE SEQUENCE [LARGE SCALE GENOMIC DNA]</scope>
    <source>
        <strain evidence="10 11">AE038-8</strain>
    </source>
</reference>
<dbReference type="GO" id="GO:0071916">
    <property type="term" value="F:dipeptide transmembrane transporter activity"/>
    <property type="evidence" value="ECO:0007669"/>
    <property type="project" value="TreeGrafter"/>
</dbReference>
<dbReference type="STRING" id="1703.BLSMQ_1290"/>
<evidence type="ECO:0000256" key="2">
    <source>
        <dbReference type="ARBA" id="ARBA00022448"/>
    </source>
</evidence>
<feature type="transmembrane region" description="Helical" evidence="7">
    <location>
        <begin position="12"/>
        <end position="30"/>
    </location>
</feature>
<dbReference type="Gene3D" id="1.10.3720.10">
    <property type="entry name" value="MetI-like"/>
    <property type="match status" value="1"/>
</dbReference>
<dbReference type="PANTHER" id="PTHR43163">
    <property type="entry name" value="DIPEPTIDE TRANSPORT SYSTEM PERMEASE PROTEIN DPPB-RELATED"/>
    <property type="match status" value="1"/>
</dbReference>
<dbReference type="EMBL" id="CP014869">
    <property type="protein sequence ID" value="AMT93433.1"/>
    <property type="molecule type" value="Genomic_DNA"/>
</dbReference>
<organism evidence="10 11">
    <name type="scientific">Brevibacterium linens</name>
    <dbReference type="NCBI Taxonomy" id="1703"/>
    <lineage>
        <taxon>Bacteria</taxon>
        <taxon>Bacillati</taxon>
        <taxon>Actinomycetota</taxon>
        <taxon>Actinomycetes</taxon>
        <taxon>Micrococcales</taxon>
        <taxon>Brevibacteriaceae</taxon>
        <taxon>Brevibacterium</taxon>
    </lineage>
</organism>
<reference evidence="9" key="2">
    <citation type="submission" date="2016-03" db="EMBL/GenBank/DDBJ databases">
        <authorList>
            <person name="Zhu Y."/>
            <person name="Sun C."/>
        </authorList>
    </citation>
    <scope>NUCLEOTIDE SEQUENCE</scope>
    <source>
        <strain evidence="9">BS258</strain>
    </source>
</reference>
<dbReference type="PATRIC" id="fig|1703.6.peg.558"/>
<dbReference type="InterPro" id="IPR045621">
    <property type="entry name" value="BPD_transp_1_N"/>
</dbReference>
<dbReference type="RefSeq" id="WP_039207118.1">
    <property type="nucleotide sequence ID" value="NZ_CP014869.1"/>
</dbReference>
<gene>
    <name evidence="9" type="ORF">A2T55_06255</name>
    <name evidence="10" type="ORF">AE0388_0675</name>
</gene>
<dbReference type="KEGG" id="bly:A2T55_06255"/>
<feature type="domain" description="ABC transmembrane type-1" evidence="8">
    <location>
        <begin position="95"/>
        <end position="304"/>
    </location>
</feature>
<evidence type="ECO:0000256" key="7">
    <source>
        <dbReference type="RuleBase" id="RU363032"/>
    </source>
</evidence>
<keyword evidence="4 7" id="KW-0812">Transmembrane</keyword>
<dbReference type="AlphaFoldDB" id="A0A0B9AW80"/>
<keyword evidence="5 7" id="KW-1133">Transmembrane helix</keyword>
<dbReference type="Pfam" id="PF00528">
    <property type="entry name" value="BPD_transp_1"/>
    <property type="match status" value="1"/>
</dbReference>
<evidence type="ECO:0000256" key="6">
    <source>
        <dbReference type="ARBA" id="ARBA00023136"/>
    </source>
</evidence>
<dbReference type="SUPFAM" id="SSF161098">
    <property type="entry name" value="MetI-like"/>
    <property type="match status" value="1"/>
</dbReference>
<keyword evidence="11" id="KW-1185">Reference proteome</keyword>
<sequence>MLTYAVNRAIQFALSLLVASVVVFALMSLLPGNAAQVALGTNATPEAVAALEAQYGLDRPPLIRYFDWMGGMLTGDFGTSYVTGAEITPVIVNSVQVTAILVIAAIILSILIAVPLGTFAALEQRNWIGVTISAISQVGIAIPNFLAAIILVIIFSLTLGWFPSQGWMAPIEGLGGFLLRLVLPVVSLALVQAAILTRYVRSAVLDVMREDYIRTARAKGLTRTKALFVHGLRNAAIPVITVAGVQLATLLVGAVIIEQIFVLPGIGSELVRAVANRDLVAVQGIVMVLVLLVLIINLIVDILVPIVDPRIRNAT</sequence>
<dbReference type="OrthoDB" id="9778910at2"/>
<evidence type="ECO:0000313" key="11">
    <source>
        <dbReference type="Proteomes" id="UP000031488"/>
    </source>
</evidence>
<dbReference type="PROSITE" id="PS50928">
    <property type="entry name" value="ABC_TM1"/>
    <property type="match status" value="1"/>
</dbReference>